<reference evidence="1 2" key="1">
    <citation type="submission" date="2021-06" db="EMBL/GenBank/DDBJ databases">
        <title>Description of novel taxa of the family Lachnospiraceae.</title>
        <authorList>
            <person name="Chaplin A.V."/>
            <person name="Sokolova S.R."/>
            <person name="Pikina A.P."/>
            <person name="Korzhanova M."/>
            <person name="Belova V."/>
            <person name="Korostin D."/>
            <person name="Efimov B.A."/>
        </authorList>
    </citation>
    <scope>NUCLEOTIDE SEQUENCE [LARGE SCALE GENOMIC DNA]</scope>
    <source>
        <strain evidence="1 2">ASD4241</strain>
    </source>
</reference>
<name>A0ABS6K456_9FIRM</name>
<accession>A0ABS6K456</accession>
<keyword evidence="2" id="KW-1185">Reference proteome</keyword>
<proteinExistence type="predicted"/>
<protein>
    <submittedName>
        <fullName evidence="1">Uncharacterized protein</fullName>
    </submittedName>
</protein>
<sequence>MNQTTEYLERFSSDWSEDSLRLIVTPSALAKSIYYYVQETGYFKTSYPYFTERANLNSFLLVYTVSGQGLLRYQAGQWAHYQPAD</sequence>
<dbReference type="Proteomes" id="UP001314681">
    <property type="component" value="Unassembled WGS sequence"/>
</dbReference>
<organism evidence="1 2">
    <name type="scientific">Diplocloster modestus</name>
    <dbReference type="NCBI Taxonomy" id="2850322"/>
    <lineage>
        <taxon>Bacteria</taxon>
        <taxon>Bacillati</taxon>
        <taxon>Bacillota</taxon>
        <taxon>Clostridia</taxon>
        <taxon>Lachnospirales</taxon>
        <taxon>Lachnospiraceae</taxon>
        <taxon>Diplocloster</taxon>
    </lineage>
</organism>
<evidence type="ECO:0000313" key="2">
    <source>
        <dbReference type="Proteomes" id="UP001314681"/>
    </source>
</evidence>
<dbReference type="EMBL" id="JAHQCX010000002">
    <property type="protein sequence ID" value="MBU9725315.1"/>
    <property type="molecule type" value="Genomic_DNA"/>
</dbReference>
<gene>
    <name evidence="1" type="ORF">KTH90_04725</name>
</gene>
<comment type="caution">
    <text evidence="1">The sequence shown here is derived from an EMBL/GenBank/DDBJ whole genome shotgun (WGS) entry which is preliminary data.</text>
</comment>
<dbReference type="RefSeq" id="WP_158349934.1">
    <property type="nucleotide sequence ID" value="NZ_JAHQCX010000002.1"/>
</dbReference>
<evidence type="ECO:0000313" key="1">
    <source>
        <dbReference type="EMBL" id="MBU9725315.1"/>
    </source>
</evidence>